<proteinExistence type="predicted"/>
<comment type="caution">
    <text evidence="2">The sequence shown here is derived from an EMBL/GenBank/DDBJ whole genome shotgun (WGS) entry which is preliminary data.</text>
</comment>
<dbReference type="Proteomes" id="UP000649617">
    <property type="component" value="Unassembled WGS sequence"/>
</dbReference>
<gene>
    <name evidence="2" type="ORF">SPIL2461_LOCUS21407</name>
</gene>
<name>A0A812XRH0_SYMPI</name>
<reference evidence="2" key="1">
    <citation type="submission" date="2021-02" db="EMBL/GenBank/DDBJ databases">
        <authorList>
            <person name="Dougan E. K."/>
            <person name="Rhodes N."/>
            <person name="Thang M."/>
            <person name="Chan C."/>
        </authorList>
    </citation>
    <scope>NUCLEOTIDE SEQUENCE</scope>
</reference>
<dbReference type="EMBL" id="CAJNIZ010046216">
    <property type="protein sequence ID" value="CAE7743017.1"/>
    <property type="molecule type" value="Genomic_DNA"/>
</dbReference>
<keyword evidence="3" id="KW-1185">Reference proteome</keyword>
<organism evidence="2 3">
    <name type="scientific">Symbiodinium pilosum</name>
    <name type="common">Dinoflagellate</name>
    <dbReference type="NCBI Taxonomy" id="2952"/>
    <lineage>
        <taxon>Eukaryota</taxon>
        <taxon>Sar</taxon>
        <taxon>Alveolata</taxon>
        <taxon>Dinophyceae</taxon>
        <taxon>Suessiales</taxon>
        <taxon>Symbiodiniaceae</taxon>
        <taxon>Symbiodinium</taxon>
    </lineage>
</organism>
<feature type="region of interest" description="Disordered" evidence="1">
    <location>
        <begin position="1"/>
        <end position="24"/>
    </location>
</feature>
<evidence type="ECO:0000313" key="3">
    <source>
        <dbReference type="Proteomes" id="UP000649617"/>
    </source>
</evidence>
<dbReference type="AlphaFoldDB" id="A0A812XRH0"/>
<feature type="compositionally biased region" description="Basic and acidic residues" evidence="1">
    <location>
        <begin position="14"/>
        <end position="24"/>
    </location>
</feature>
<evidence type="ECO:0000256" key="1">
    <source>
        <dbReference type="SAM" id="MobiDB-lite"/>
    </source>
</evidence>
<feature type="region of interest" description="Disordered" evidence="1">
    <location>
        <begin position="134"/>
        <end position="164"/>
    </location>
</feature>
<sequence>MALETNGMIPGLREPAKRKGLRARELDFHSSSRTAPLPQYKPMFDVHLQHLWVNPRIRHTMQTAGFLDDDGKPVDVDAHRRKLFVIEQELAQADMVERYRARDKERKREEMIILAKRQEVQQQRIFAVQAVREGRRQRREATADGVGVRSTSSLPAIGADSPVS</sequence>
<evidence type="ECO:0000313" key="2">
    <source>
        <dbReference type="EMBL" id="CAE7743017.1"/>
    </source>
</evidence>
<protein>
    <submittedName>
        <fullName evidence="2">Uncharacterized protein</fullName>
    </submittedName>
</protein>
<accession>A0A812XRH0</accession>
<dbReference type="OrthoDB" id="120976at2759"/>